<feature type="compositionally biased region" description="Acidic residues" evidence="2">
    <location>
        <begin position="763"/>
        <end position="773"/>
    </location>
</feature>
<feature type="compositionally biased region" description="Basic and acidic residues" evidence="2">
    <location>
        <begin position="800"/>
        <end position="811"/>
    </location>
</feature>
<feature type="compositionally biased region" description="Polar residues" evidence="2">
    <location>
        <begin position="645"/>
        <end position="656"/>
    </location>
</feature>
<dbReference type="GO" id="GO:0008270">
    <property type="term" value="F:zinc ion binding"/>
    <property type="evidence" value="ECO:0007669"/>
    <property type="project" value="UniProtKB-KW"/>
</dbReference>
<evidence type="ECO:0000256" key="2">
    <source>
        <dbReference type="SAM" id="MobiDB-lite"/>
    </source>
</evidence>
<keyword evidence="1" id="KW-0479">Metal-binding</keyword>
<keyword evidence="1" id="KW-0863">Zinc-finger</keyword>
<feature type="region of interest" description="Disordered" evidence="2">
    <location>
        <begin position="548"/>
        <end position="828"/>
    </location>
</feature>
<feature type="compositionally biased region" description="Polar residues" evidence="2">
    <location>
        <begin position="548"/>
        <end position="567"/>
    </location>
</feature>
<protein>
    <recommendedName>
        <fullName evidence="3">SWIM-type domain-containing protein</fullName>
    </recommendedName>
</protein>
<proteinExistence type="predicted"/>
<feature type="compositionally biased region" description="Pro residues" evidence="2">
    <location>
        <begin position="740"/>
        <end position="753"/>
    </location>
</feature>
<sequence length="828" mass="92968">MDHCDIVFIHAGPAAAVIYYYTQLFQSHCLYSPHSIQVPVRELGRNLLHILDSQDTKKLAVHFPTPLGAAQMNGLISFLRSRRTTIHLALLSLTVTPYQQHLWAGWAASLIKRADKDATLRSWVDRCSNDREFGPLSVETSLFDYHETSPPTTQRESIICISRYQFKKKALLIHITPNLSAFTLDQGLVLDQNVCNMIQAYVETEAFPQLILLGDEKVIFGKIPNYTTLSEDEQQQAIQQRREQIKLSLQRLASEIPMYLCCRDYTEVVDSRFKSSLTRMLAWVQHRHQLALSRCILAEWAPETLEDCTPAYVQDMHRISLRDSSYFRLNKWKVEMEKWLSKIDKQPKYDKMTCIPPESLKISGSLPSFEIPLLEERPYELVNIEEFGNSIVHGLFCATTETLEAWSTKAKQDDEDMMDIQMQSPEESTLIRSNDDLRVTVANRMTNESIQHYIGNIGAFKRGEDLISTVSSVNMNVEDDRLLLSGRAKGTSQEPYSLRITLKASATDLIYENGFCSCYVGKEGRCKHIVGLLLWYKNESAKLSQRTLPFSQGPSKSGTIETSSVTSDAEKDVAMLESTPTSIVSPTAIENQALPHPSPPMRRRVPRVLPPSSSQQVEEKKKSTSRKRKHESTVSDAAPKEETEAQTSNGQGTSRRAVSKGKGRAPVTSRVESKAKASNNPASSRVPSVLNSDSDIDEDDVLRYAPATPKLDMSPKLQPLHLDTKQEVADEPVATTSISKPPPNTPKPLPNFPRSPIKRLASLEDDGTDDEAEVTSKSTTANDSIDMKRSLFQAPSERSSTPDEKAQGLDRPKKKKRLQSMLDDLLSL</sequence>
<dbReference type="AlphaFoldDB" id="A0AAD5HA77"/>
<dbReference type="InterPro" id="IPR007527">
    <property type="entry name" value="Znf_SWIM"/>
</dbReference>
<evidence type="ECO:0000313" key="5">
    <source>
        <dbReference type="Proteomes" id="UP001206595"/>
    </source>
</evidence>
<name>A0AAD5HA77_UMBRA</name>
<feature type="domain" description="SWIM-type" evidence="3">
    <location>
        <begin position="496"/>
        <end position="537"/>
    </location>
</feature>
<evidence type="ECO:0000256" key="1">
    <source>
        <dbReference type="PROSITE-ProRule" id="PRU00325"/>
    </source>
</evidence>
<accession>A0AAD5HA77</accession>
<organism evidence="4 5">
    <name type="scientific">Umbelopsis ramanniana AG</name>
    <dbReference type="NCBI Taxonomy" id="1314678"/>
    <lineage>
        <taxon>Eukaryota</taxon>
        <taxon>Fungi</taxon>
        <taxon>Fungi incertae sedis</taxon>
        <taxon>Mucoromycota</taxon>
        <taxon>Mucoromycotina</taxon>
        <taxon>Umbelopsidomycetes</taxon>
        <taxon>Umbelopsidales</taxon>
        <taxon>Umbelopsidaceae</taxon>
        <taxon>Umbelopsis</taxon>
    </lineage>
</organism>
<keyword evidence="1" id="KW-0862">Zinc</keyword>
<reference evidence="4" key="1">
    <citation type="submission" date="2021-06" db="EMBL/GenBank/DDBJ databases">
        <authorList>
            <consortium name="DOE Joint Genome Institute"/>
            <person name="Mondo S.J."/>
            <person name="Amses K.R."/>
            <person name="Simmons D.R."/>
            <person name="Longcore J.E."/>
            <person name="Seto K."/>
            <person name="Alves G.H."/>
            <person name="Bonds A.E."/>
            <person name="Quandt C.A."/>
            <person name="Davis W.J."/>
            <person name="Chang Y."/>
            <person name="Letcher P.M."/>
            <person name="Powell M.J."/>
            <person name="Kuo A."/>
            <person name="Labutti K."/>
            <person name="Pangilinan J."/>
            <person name="Andreopoulos W."/>
            <person name="Tritt A."/>
            <person name="Riley R."/>
            <person name="Hundley H."/>
            <person name="Johnson J."/>
            <person name="Lipzen A."/>
            <person name="Barry K."/>
            <person name="Berbee M.L."/>
            <person name="Buchler N.E."/>
            <person name="Grigoriev I.V."/>
            <person name="Spatafora J.W."/>
            <person name="Stajich J.E."/>
            <person name="James T.Y."/>
        </authorList>
    </citation>
    <scope>NUCLEOTIDE SEQUENCE</scope>
    <source>
        <strain evidence="4">AG</strain>
    </source>
</reference>
<dbReference type="EMBL" id="MU620953">
    <property type="protein sequence ID" value="KAI8576602.1"/>
    <property type="molecule type" value="Genomic_DNA"/>
</dbReference>
<keyword evidence="5" id="KW-1185">Reference proteome</keyword>
<reference evidence="4" key="2">
    <citation type="journal article" date="2022" name="Proc. Natl. Acad. Sci. U.S.A.">
        <title>Diploid-dominant life cycles characterize the early evolution of Fungi.</title>
        <authorList>
            <person name="Amses K.R."/>
            <person name="Simmons D.R."/>
            <person name="Longcore J.E."/>
            <person name="Mondo S.J."/>
            <person name="Seto K."/>
            <person name="Jeronimo G.H."/>
            <person name="Bonds A.E."/>
            <person name="Quandt C.A."/>
            <person name="Davis W.J."/>
            <person name="Chang Y."/>
            <person name="Federici B.A."/>
            <person name="Kuo A."/>
            <person name="LaButti K."/>
            <person name="Pangilinan J."/>
            <person name="Andreopoulos W."/>
            <person name="Tritt A."/>
            <person name="Riley R."/>
            <person name="Hundley H."/>
            <person name="Johnson J."/>
            <person name="Lipzen A."/>
            <person name="Barry K."/>
            <person name="Lang B.F."/>
            <person name="Cuomo C.A."/>
            <person name="Buchler N.E."/>
            <person name="Grigoriev I.V."/>
            <person name="Spatafora J.W."/>
            <person name="Stajich J.E."/>
            <person name="James T.Y."/>
        </authorList>
    </citation>
    <scope>NUCLEOTIDE SEQUENCE</scope>
    <source>
        <strain evidence="4">AG</strain>
    </source>
</reference>
<dbReference type="RefSeq" id="XP_051441606.1">
    <property type="nucleotide sequence ID" value="XM_051591501.1"/>
</dbReference>
<gene>
    <name evidence="4" type="ORF">K450DRAFT_256388</name>
</gene>
<dbReference type="Proteomes" id="UP001206595">
    <property type="component" value="Unassembled WGS sequence"/>
</dbReference>
<dbReference type="GeneID" id="75916844"/>
<feature type="compositionally biased region" description="Polar residues" evidence="2">
    <location>
        <begin position="578"/>
        <end position="590"/>
    </location>
</feature>
<evidence type="ECO:0000313" key="4">
    <source>
        <dbReference type="EMBL" id="KAI8576602.1"/>
    </source>
</evidence>
<dbReference type="PROSITE" id="PS50966">
    <property type="entry name" value="ZF_SWIM"/>
    <property type="match status" value="1"/>
</dbReference>
<comment type="caution">
    <text evidence="4">The sequence shown here is derived from an EMBL/GenBank/DDBJ whole genome shotgun (WGS) entry which is preliminary data.</text>
</comment>
<evidence type="ECO:0000259" key="3">
    <source>
        <dbReference type="PROSITE" id="PS50966"/>
    </source>
</evidence>